<dbReference type="InterPro" id="IPR018962">
    <property type="entry name" value="DUF1995"/>
</dbReference>
<accession>A0A9W7FHD2</accession>
<feature type="region of interest" description="Disordered" evidence="1">
    <location>
        <begin position="299"/>
        <end position="326"/>
    </location>
</feature>
<dbReference type="Proteomes" id="UP001165160">
    <property type="component" value="Unassembled WGS sequence"/>
</dbReference>
<dbReference type="Pfam" id="PF09353">
    <property type="entry name" value="DUF1995"/>
    <property type="match status" value="1"/>
</dbReference>
<organism evidence="4 5">
    <name type="scientific">Triparma verrucosa</name>
    <dbReference type="NCBI Taxonomy" id="1606542"/>
    <lineage>
        <taxon>Eukaryota</taxon>
        <taxon>Sar</taxon>
        <taxon>Stramenopiles</taxon>
        <taxon>Ochrophyta</taxon>
        <taxon>Bolidophyceae</taxon>
        <taxon>Parmales</taxon>
        <taxon>Triparmaceae</taxon>
        <taxon>Triparma</taxon>
    </lineage>
</organism>
<reference evidence="5" key="1">
    <citation type="journal article" date="2023" name="Commun. Biol.">
        <title>Genome analysis of Parmales, the sister group of diatoms, reveals the evolutionary specialization of diatoms from phago-mixotrophs to photoautotrophs.</title>
        <authorList>
            <person name="Ban H."/>
            <person name="Sato S."/>
            <person name="Yoshikawa S."/>
            <person name="Yamada K."/>
            <person name="Nakamura Y."/>
            <person name="Ichinomiya M."/>
            <person name="Sato N."/>
            <person name="Blanc-Mathieu R."/>
            <person name="Endo H."/>
            <person name="Kuwata A."/>
            <person name="Ogata H."/>
        </authorList>
    </citation>
    <scope>NUCLEOTIDE SEQUENCE [LARGE SCALE GENOMIC DNA]</scope>
    <source>
        <strain evidence="5">NIES 3699</strain>
    </source>
</reference>
<sequence>MRSLLSTPMMLLASSLLILQGDSLALQLPPSVKESVTSCRGAVQDVLKSRKSRITVDFPPFTDYQIKSKSKAATKSSTPSTPDLYALHSSNQALAQLFVEMFQPLGPKSITVCFNTLDLAEQATREWDKNVCNIVNLGKGQSVPTKAKSKKAKSPGKAKGFMKAIEEVSEDDPQPSLLCGVLPPATECCIVVNPSPVNMAKLKRLHSELGQDVLLIILNGRRGSWSSPESSSLFDSGEWVDAFSLVASADGEMMQHSIFNKGAGLFKRPKKDNNIFKGLIGDGEVVKIDSNKEWFDEQEQEDAWKSYSENGGESSSPFDAIKNILK</sequence>
<keyword evidence="2" id="KW-0732">Signal</keyword>
<feature type="domain" description="DUF1995" evidence="3">
    <location>
        <begin position="29"/>
        <end position="221"/>
    </location>
</feature>
<feature type="chain" id="PRO_5040985668" description="DUF1995 domain-containing protein" evidence="2">
    <location>
        <begin position="26"/>
        <end position="326"/>
    </location>
</feature>
<evidence type="ECO:0000313" key="5">
    <source>
        <dbReference type="Proteomes" id="UP001165160"/>
    </source>
</evidence>
<proteinExistence type="predicted"/>
<name>A0A9W7FHD2_9STRA</name>
<protein>
    <recommendedName>
        <fullName evidence="3">DUF1995 domain-containing protein</fullName>
    </recommendedName>
</protein>
<evidence type="ECO:0000256" key="2">
    <source>
        <dbReference type="SAM" id="SignalP"/>
    </source>
</evidence>
<evidence type="ECO:0000256" key="1">
    <source>
        <dbReference type="SAM" id="MobiDB-lite"/>
    </source>
</evidence>
<dbReference type="EMBL" id="BRXX01000440">
    <property type="protein sequence ID" value="GMI12192.1"/>
    <property type="molecule type" value="Genomic_DNA"/>
</dbReference>
<feature type="signal peptide" evidence="2">
    <location>
        <begin position="1"/>
        <end position="25"/>
    </location>
</feature>
<evidence type="ECO:0000313" key="4">
    <source>
        <dbReference type="EMBL" id="GMI12192.1"/>
    </source>
</evidence>
<feature type="compositionally biased region" description="Polar residues" evidence="1">
    <location>
        <begin position="307"/>
        <end position="317"/>
    </location>
</feature>
<dbReference type="AlphaFoldDB" id="A0A9W7FHD2"/>
<evidence type="ECO:0000259" key="3">
    <source>
        <dbReference type="Pfam" id="PF09353"/>
    </source>
</evidence>
<comment type="caution">
    <text evidence="4">The sequence shown here is derived from an EMBL/GenBank/DDBJ whole genome shotgun (WGS) entry which is preliminary data.</text>
</comment>
<gene>
    <name evidence="4" type="ORF">TrVE_jg9856</name>
</gene>
<keyword evidence="5" id="KW-1185">Reference proteome</keyword>